<protein>
    <submittedName>
        <fullName evidence="1">Uncharacterized protein</fullName>
    </submittedName>
</protein>
<comment type="caution">
    <text evidence="1">The sequence shown here is derived from an EMBL/GenBank/DDBJ whole genome shotgun (WGS) entry which is preliminary data.</text>
</comment>
<gene>
    <name evidence="1" type="ORF">EA473_22380</name>
</gene>
<proteinExistence type="predicted"/>
<dbReference type="Proteomes" id="UP000282323">
    <property type="component" value="Unassembled WGS sequence"/>
</dbReference>
<dbReference type="EMBL" id="REGA01000048">
    <property type="protein sequence ID" value="RQG89355.1"/>
    <property type="molecule type" value="Genomic_DNA"/>
</dbReference>
<sequence>MFFTTNAAPDYWHDGSEWVSVPGNGDGSWSLTADGALEPTDGQPVTVEKAYTETVPDEASAIPNRNWVDRQIASTPDVIDGFESGTVAEYDGDLGSFDVNSDDPVSGGHFSLKLLPDADVADRIVSTTGLNAYPPRGSTILADVEMVNVDQNVRPGLIFGAEGLENHYTARYQGQASEIQIGIREGGTWDVLDSASIDLSSGRHTWRVDFDDPTIRFELRNLVGDVEGIVEVDDETFEGHGVGYYIGSSISYTNAVFHRIRRLSQKLDTDYDGGGGAR</sequence>
<dbReference type="RefSeq" id="WP_124197735.1">
    <property type="nucleotide sequence ID" value="NZ_REGA01000048.1"/>
</dbReference>
<dbReference type="Gene3D" id="2.60.120.560">
    <property type="entry name" value="Exo-inulinase, domain 1"/>
    <property type="match status" value="1"/>
</dbReference>
<dbReference type="AlphaFoldDB" id="A0A3N6P2F8"/>
<evidence type="ECO:0000313" key="2">
    <source>
        <dbReference type="Proteomes" id="UP000282323"/>
    </source>
</evidence>
<organism evidence="1 2">
    <name type="scientific">Natrarchaeobius chitinivorans</name>
    <dbReference type="NCBI Taxonomy" id="1679083"/>
    <lineage>
        <taxon>Archaea</taxon>
        <taxon>Methanobacteriati</taxon>
        <taxon>Methanobacteriota</taxon>
        <taxon>Stenosarchaea group</taxon>
        <taxon>Halobacteria</taxon>
        <taxon>Halobacteriales</taxon>
        <taxon>Natrialbaceae</taxon>
        <taxon>Natrarchaeobius</taxon>
    </lineage>
</organism>
<reference evidence="1 2" key="1">
    <citation type="submission" date="2018-10" db="EMBL/GenBank/DDBJ databases">
        <title>Natrarchaeobius chitinivorans gen. nov., sp. nov., and Natrarchaeobius haloalkaliphilus sp. nov., alkaliphilic, chitin-utilizing haloarchaea from hypersaline alkaline lakes.</title>
        <authorList>
            <person name="Sorokin D.Y."/>
            <person name="Elcheninov A.G."/>
            <person name="Kostrikina N.A."/>
            <person name="Bale N.J."/>
            <person name="Sinninghe Damste J.S."/>
            <person name="Khijniak T.V."/>
            <person name="Kublanov I.V."/>
            <person name="Toshchakov S.V."/>
        </authorList>
    </citation>
    <scope>NUCLEOTIDE SEQUENCE [LARGE SCALE GENOMIC DNA]</scope>
    <source>
        <strain evidence="1 2">AArcht4T</strain>
    </source>
</reference>
<name>A0A3N6P2F8_NATCH</name>
<keyword evidence="2" id="KW-1185">Reference proteome</keyword>
<accession>A0A3N6P2F8</accession>
<evidence type="ECO:0000313" key="1">
    <source>
        <dbReference type="EMBL" id="RQG89355.1"/>
    </source>
</evidence>